<gene>
    <name evidence="12" type="ORF">ACFOOG_07235</name>
</gene>
<protein>
    <submittedName>
        <fullName evidence="12">FAD-dependent oxidoreductase</fullName>
    </submittedName>
</protein>
<keyword evidence="7" id="KW-0560">Oxidoreductase</keyword>
<evidence type="ECO:0000256" key="5">
    <source>
        <dbReference type="ARBA" id="ARBA00022643"/>
    </source>
</evidence>
<dbReference type="SUPFAM" id="SSF51905">
    <property type="entry name" value="FAD/NAD(P)-binding domain"/>
    <property type="match status" value="1"/>
</dbReference>
<evidence type="ECO:0000256" key="4">
    <source>
        <dbReference type="ARBA" id="ARBA00022630"/>
    </source>
</evidence>
<keyword evidence="4" id="KW-0285">Flavoprotein</keyword>
<evidence type="ECO:0000313" key="13">
    <source>
        <dbReference type="Proteomes" id="UP001595617"/>
    </source>
</evidence>
<dbReference type="Proteomes" id="UP001595617">
    <property type="component" value="Unassembled WGS sequence"/>
</dbReference>
<evidence type="ECO:0000256" key="1">
    <source>
        <dbReference type="ARBA" id="ARBA00001917"/>
    </source>
</evidence>
<dbReference type="InterPro" id="IPR051793">
    <property type="entry name" value="NADH:flavin_oxidoreductase"/>
</dbReference>
<comment type="similarity">
    <text evidence="3">In the N-terminal section; belongs to the NADH:flavin oxidoreductase/NADH oxidase family.</text>
</comment>
<dbReference type="SUPFAM" id="SSF51971">
    <property type="entry name" value="Nucleotide-binding domain"/>
    <property type="match status" value="1"/>
</dbReference>
<evidence type="ECO:0000256" key="3">
    <source>
        <dbReference type="ARBA" id="ARBA00011048"/>
    </source>
</evidence>
<evidence type="ECO:0000256" key="8">
    <source>
        <dbReference type="ARBA" id="ARBA00023004"/>
    </source>
</evidence>
<dbReference type="PRINTS" id="PR00368">
    <property type="entry name" value="FADPNR"/>
</dbReference>
<dbReference type="Pfam" id="PF07992">
    <property type="entry name" value="Pyr_redox_2"/>
    <property type="match status" value="1"/>
</dbReference>
<dbReference type="InterPro" id="IPR013785">
    <property type="entry name" value="Aldolase_TIM"/>
</dbReference>
<evidence type="ECO:0000256" key="9">
    <source>
        <dbReference type="ARBA" id="ARBA00023014"/>
    </source>
</evidence>
<dbReference type="Gene3D" id="3.20.20.70">
    <property type="entry name" value="Aldolase class I"/>
    <property type="match status" value="1"/>
</dbReference>
<dbReference type="RefSeq" id="WP_380695003.1">
    <property type="nucleotide sequence ID" value="NZ_JBHRYR010000003.1"/>
</dbReference>
<dbReference type="InterPro" id="IPR001155">
    <property type="entry name" value="OxRdtase_FMN_N"/>
</dbReference>
<feature type="domain" description="NADH:flavin oxidoreductase/NADH oxidase N-terminal" evidence="10">
    <location>
        <begin position="6"/>
        <end position="327"/>
    </location>
</feature>
<dbReference type="Gene3D" id="3.40.50.720">
    <property type="entry name" value="NAD(P)-binding Rossmann-like Domain"/>
    <property type="match status" value="1"/>
</dbReference>
<proteinExistence type="inferred from homology"/>
<dbReference type="PANTHER" id="PTHR42917">
    <property type="entry name" value="2,4-DIENOYL-COA REDUCTASE"/>
    <property type="match status" value="1"/>
</dbReference>
<dbReference type="InterPro" id="IPR036188">
    <property type="entry name" value="FAD/NAD-bd_sf"/>
</dbReference>
<sequence>MSFPAVFSPLDLGPFTVPNRLIMGSMHTGLEESPKHFDRLATFFQRRAEGGAGLIITGGVAPTDAGRAMPGGAAMLTQEDADCHRCIPEAVHAVGGRICLQLLHTGRYGFHPNVVSATEQQAPISPFAPHALTDYEIQREIAGFAEASRLAELAGYDGIEIMGSEGYFINQFTSPALNNRTDQWGGAAENRHRLAIEIVRAIKDVVSPQFLIIFRISLLDLVPNGTPWEEVETLALALEAEGVHLFNSGIGWHESRLPTIASMVPSAAFSDATARLRKLVRIPVAVTNRINMPEQAETLLRDNVADLVTMARPWLADADWGKKAQNNQVADINTCIGCNQACLDHVFVGKAVTCLVNPYALNEHKLKIIPAEKPRHVAVIGGGVAGMSAAVEAAQRGHSVTLYEKRDRLGGQFQLAAAIPGKEDYAQTLRYFETRLAALGVRVQLNRPVTVEDLTTAQISSVILATGVNPRVPDLPGVDLPNVVRYDQLLRGEVAPGQRIAVIGAGGIGFDVCEFLLHCDAPVTDKAAFLRHWGIVGEGNAQGGLAQPQPHHATRHITLCQRSTHKPGKTLGKTTGWIHRTALKMGGVEHLVGIEYERIDDAGLWYRKDDTLQCLAVDQIVLCSGQESELGLMHDLQAAGFDVKVIGGAEKAAELDAKRAIRQGVDAAMTL</sequence>
<dbReference type="PANTHER" id="PTHR42917:SF2">
    <property type="entry name" value="2,4-DIENOYL-COA REDUCTASE [(2E)-ENOYL-COA-PRODUCING]"/>
    <property type="match status" value="1"/>
</dbReference>
<evidence type="ECO:0000256" key="7">
    <source>
        <dbReference type="ARBA" id="ARBA00023002"/>
    </source>
</evidence>
<accession>A0ABV7ZWV3</accession>
<keyword evidence="6" id="KW-0479">Metal-binding</keyword>
<keyword evidence="5" id="KW-0288">FMN</keyword>
<evidence type="ECO:0000256" key="2">
    <source>
        <dbReference type="ARBA" id="ARBA00001966"/>
    </source>
</evidence>
<name>A0ABV7ZWV3_9GAMM</name>
<comment type="caution">
    <text evidence="12">The sequence shown here is derived from an EMBL/GenBank/DDBJ whole genome shotgun (WGS) entry which is preliminary data.</text>
</comment>
<comment type="cofactor">
    <cofactor evidence="2">
        <name>[4Fe-4S] cluster</name>
        <dbReference type="ChEBI" id="CHEBI:49883"/>
    </cofactor>
</comment>
<dbReference type="InterPro" id="IPR023753">
    <property type="entry name" value="FAD/NAD-binding_dom"/>
</dbReference>
<dbReference type="Pfam" id="PF00724">
    <property type="entry name" value="Oxidored_FMN"/>
    <property type="match status" value="1"/>
</dbReference>
<dbReference type="SUPFAM" id="SSF51395">
    <property type="entry name" value="FMN-linked oxidoreductases"/>
    <property type="match status" value="1"/>
</dbReference>
<evidence type="ECO:0000259" key="10">
    <source>
        <dbReference type="Pfam" id="PF00724"/>
    </source>
</evidence>
<evidence type="ECO:0000256" key="6">
    <source>
        <dbReference type="ARBA" id="ARBA00022723"/>
    </source>
</evidence>
<dbReference type="CDD" id="cd02930">
    <property type="entry name" value="DCR_FMN"/>
    <property type="match status" value="1"/>
</dbReference>
<dbReference type="Gene3D" id="3.50.50.60">
    <property type="entry name" value="FAD/NAD(P)-binding domain"/>
    <property type="match status" value="1"/>
</dbReference>
<keyword evidence="9" id="KW-0411">Iron-sulfur</keyword>
<keyword evidence="8" id="KW-0408">Iron</keyword>
<evidence type="ECO:0000313" key="12">
    <source>
        <dbReference type="EMBL" id="MFC3852621.1"/>
    </source>
</evidence>
<feature type="domain" description="FAD/NAD(P)-binding" evidence="11">
    <location>
        <begin position="376"/>
        <end position="637"/>
    </location>
</feature>
<evidence type="ECO:0000259" key="11">
    <source>
        <dbReference type="Pfam" id="PF07992"/>
    </source>
</evidence>
<organism evidence="12 13">
    <name type="scientific">Saccharospirillum mangrovi</name>
    <dbReference type="NCBI Taxonomy" id="2161747"/>
    <lineage>
        <taxon>Bacteria</taxon>
        <taxon>Pseudomonadati</taxon>
        <taxon>Pseudomonadota</taxon>
        <taxon>Gammaproteobacteria</taxon>
        <taxon>Oceanospirillales</taxon>
        <taxon>Saccharospirillaceae</taxon>
        <taxon>Saccharospirillum</taxon>
    </lineage>
</organism>
<dbReference type="EMBL" id="JBHRYR010000003">
    <property type="protein sequence ID" value="MFC3852621.1"/>
    <property type="molecule type" value="Genomic_DNA"/>
</dbReference>
<reference evidence="13" key="1">
    <citation type="journal article" date="2019" name="Int. J. Syst. Evol. Microbiol.">
        <title>The Global Catalogue of Microorganisms (GCM) 10K type strain sequencing project: providing services to taxonomists for standard genome sequencing and annotation.</title>
        <authorList>
            <consortium name="The Broad Institute Genomics Platform"/>
            <consortium name="The Broad Institute Genome Sequencing Center for Infectious Disease"/>
            <person name="Wu L."/>
            <person name="Ma J."/>
        </authorList>
    </citation>
    <scope>NUCLEOTIDE SEQUENCE [LARGE SCALE GENOMIC DNA]</scope>
    <source>
        <strain evidence="13">IBRC 10765</strain>
    </source>
</reference>
<keyword evidence="13" id="KW-1185">Reference proteome</keyword>
<comment type="cofactor">
    <cofactor evidence="1">
        <name>FMN</name>
        <dbReference type="ChEBI" id="CHEBI:58210"/>
    </cofactor>
</comment>